<feature type="domain" description="Exonuclease VII large subunit C-terminal" evidence="7">
    <location>
        <begin position="132"/>
        <end position="334"/>
    </location>
</feature>
<keyword evidence="3 5" id="KW-0378">Hydrolase</keyword>
<comment type="function">
    <text evidence="5">Bidirectionally degrades single-stranded DNA into large acid-insoluble oligonucleotides, which are then degraded further into small acid-soluble oligonucleotides.</text>
</comment>
<evidence type="ECO:0000313" key="9">
    <source>
        <dbReference type="EMBL" id="ORW18057.1"/>
    </source>
</evidence>
<evidence type="ECO:0000313" key="10">
    <source>
        <dbReference type="Proteomes" id="UP000193108"/>
    </source>
</evidence>
<dbReference type="GO" id="GO:0006308">
    <property type="term" value="P:DNA catabolic process"/>
    <property type="evidence" value="ECO:0007669"/>
    <property type="project" value="UniProtKB-UniRule"/>
</dbReference>
<dbReference type="STRING" id="1782.AWC18_16585"/>
<dbReference type="InterPro" id="IPR003753">
    <property type="entry name" value="Exonuc_VII_L"/>
</dbReference>
<keyword evidence="10" id="KW-1185">Reference proteome</keyword>
<dbReference type="Pfam" id="PF02601">
    <property type="entry name" value="Exonuc_VII_L"/>
    <property type="match status" value="1"/>
</dbReference>
<evidence type="ECO:0000256" key="2">
    <source>
        <dbReference type="ARBA" id="ARBA00022722"/>
    </source>
</evidence>
<dbReference type="GO" id="GO:0009318">
    <property type="term" value="C:exodeoxyribonuclease VII complex"/>
    <property type="evidence" value="ECO:0007669"/>
    <property type="project" value="UniProtKB-UniRule"/>
</dbReference>
<feature type="domain" description="OB-fold nucleic acid binding" evidence="8">
    <location>
        <begin position="15"/>
        <end position="109"/>
    </location>
</feature>
<evidence type="ECO:0000256" key="5">
    <source>
        <dbReference type="HAMAP-Rule" id="MF_00378"/>
    </source>
</evidence>
<dbReference type="RefSeq" id="WP_085139436.1">
    <property type="nucleotide sequence ID" value="NZ_LQPI01000060.1"/>
</dbReference>
<evidence type="ECO:0000256" key="3">
    <source>
        <dbReference type="ARBA" id="ARBA00022801"/>
    </source>
</evidence>
<name>A0A1X1Z3W6_MYCNO</name>
<comment type="subcellular location">
    <subcellularLocation>
        <location evidence="5 6">Cytoplasm</location>
    </subcellularLocation>
</comment>
<dbReference type="GO" id="GO:0003676">
    <property type="term" value="F:nucleic acid binding"/>
    <property type="evidence" value="ECO:0007669"/>
    <property type="project" value="InterPro"/>
</dbReference>
<organism evidence="9 10">
    <name type="scientific">Mycolicibacter nonchromogenicus</name>
    <name type="common">Mycobacterium nonchromogenicum</name>
    <dbReference type="NCBI Taxonomy" id="1782"/>
    <lineage>
        <taxon>Bacteria</taxon>
        <taxon>Bacillati</taxon>
        <taxon>Actinomycetota</taxon>
        <taxon>Actinomycetes</taxon>
        <taxon>Mycobacteriales</taxon>
        <taxon>Mycobacteriaceae</taxon>
        <taxon>Mycolicibacter</taxon>
    </lineage>
</organism>
<evidence type="ECO:0000259" key="8">
    <source>
        <dbReference type="Pfam" id="PF13742"/>
    </source>
</evidence>
<dbReference type="EMBL" id="LQPI01000060">
    <property type="protein sequence ID" value="ORW18057.1"/>
    <property type="molecule type" value="Genomic_DNA"/>
</dbReference>
<gene>
    <name evidence="5" type="primary">xseA</name>
    <name evidence="9" type="ORF">AWC18_16585</name>
</gene>
<dbReference type="PANTHER" id="PTHR30008:SF0">
    <property type="entry name" value="EXODEOXYRIBONUCLEASE 7 LARGE SUBUNIT"/>
    <property type="match status" value="1"/>
</dbReference>
<dbReference type="GO" id="GO:0005737">
    <property type="term" value="C:cytoplasm"/>
    <property type="evidence" value="ECO:0007669"/>
    <property type="project" value="UniProtKB-SubCell"/>
</dbReference>
<evidence type="ECO:0000256" key="4">
    <source>
        <dbReference type="ARBA" id="ARBA00022839"/>
    </source>
</evidence>
<dbReference type="NCBIfam" id="TIGR00237">
    <property type="entry name" value="xseA"/>
    <property type="match status" value="1"/>
</dbReference>
<dbReference type="GO" id="GO:0008855">
    <property type="term" value="F:exodeoxyribonuclease VII activity"/>
    <property type="evidence" value="ECO:0007669"/>
    <property type="project" value="UniProtKB-UniRule"/>
</dbReference>
<evidence type="ECO:0000259" key="7">
    <source>
        <dbReference type="Pfam" id="PF02601"/>
    </source>
</evidence>
<dbReference type="InterPro" id="IPR025824">
    <property type="entry name" value="OB-fold_nuc-bd_dom"/>
</dbReference>
<accession>A0A1X1Z3W6</accession>
<dbReference type="Pfam" id="PF13742">
    <property type="entry name" value="tRNA_anti_2"/>
    <property type="match status" value="1"/>
</dbReference>
<dbReference type="Proteomes" id="UP000193108">
    <property type="component" value="Unassembled WGS sequence"/>
</dbReference>
<evidence type="ECO:0000256" key="6">
    <source>
        <dbReference type="RuleBase" id="RU004355"/>
    </source>
</evidence>
<comment type="catalytic activity">
    <reaction evidence="5 6">
        <text>Exonucleolytic cleavage in either 5'- to 3'- or 3'- to 5'-direction to yield nucleoside 5'-phosphates.</text>
        <dbReference type="EC" id="3.1.11.6"/>
    </reaction>
</comment>
<dbReference type="InterPro" id="IPR020579">
    <property type="entry name" value="Exonuc_VII_lsu_C"/>
</dbReference>
<evidence type="ECO:0000256" key="1">
    <source>
        <dbReference type="ARBA" id="ARBA00022490"/>
    </source>
</evidence>
<comment type="similarity">
    <text evidence="5 6">Belongs to the XseA family.</text>
</comment>
<sequence length="413" mass="44128">MTSPGPGESAETPFPVRAVAIRVKGWIDRLGSVWVEGQLTQINLRPGVRTVFMVLRDPAADMSLTVTCTPELVASAPVKLTEGTQVVVCGKPNFYTARGSFSLRLSEIRAVGIGELLARIERLRRLLDAEGLFDPRLKRPLPFLPGTIGLITGRASAAERDVMSVAGTRWPAVRFAVRNTAVQGPTAVAQIVEALRALDADPAVEVIVLARGGGSVEDLLPFSDETLCRAIAACRTPVVSAIGHEPDSPLCDLVADLRAATPTDAAKRIVPDAAAEQALVDDLRRRSAQAVRHWVVREERLLTQLRSRPVLADPLHALTRRSEEIQRALAAVRREVTRLVDVQSERVEHLAARLATLGPAATLARGYAVVQTVGATGPHVLRSVEDAAAGTRLRIRVADGAVAATSEGCVDGS</sequence>
<keyword evidence="2 5" id="KW-0540">Nuclease</keyword>
<dbReference type="AlphaFoldDB" id="A0A1X1Z3W6"/>
<keyword evidence="4 5" id="KW-0269">Exonuclease</keyword>
<comment type="caution">
    <text evidence="9">The sequence shown here is derived from an EMBL/GenBank/DDBJ whole genome shotgun (WGS) entry which is preliminary data.</text>
</comment>
<dbReference type="EC" id="3.1.11.6" evidence="5"/>
<proteinExistence type="inferred from homology"/>
<dbReference type="HAMAP" id="MF_00378">
    <property type="entry name" value="Exonuc_7_L"/>
    <property type="match status" value="1"/>
</dbReference>
<comment type="subunit">
    <text evidence="5">Heterooligomer composed of large and small subunits.</text>
</comment>
<dbReference type="PANTHER" id="PTHR30008">
    <property type="entry name" value="EXODEOXYRIBONUCLEASE 7 LARGE SUBUNIT"/>
    <property type="match status" value="1"/>
</dbReference>
<keyword evidence="1 5" id="KW-0963">Cytoplasm</keyword>
<reference evidence="9 10" key="1">
    <citation type="submission" date="2016-01" db="EMBL/GenBank/DDBJ databases">
        <title>The new phylogeny of the genus Mycobacterium.</title>
        <authorList>
            <person name="Tarcisio F."/>
            <person name="Conor M."/>
            <person name="Antonella G."/>
            <person name="Elisabetta G."/>
            <person name="Giulia F.S."/>
            <person name="Sara T."/>
            <person name="Anna F."/>
            <person name="Clotilde B."/>
            <person name="Roberto B."/>
            <person name="Veronica D.S."/>
            <person name="Fabio R."/>
            <person name="Monica P."/>
            <person name="Olivier J."/>
            <person name="Enrico T."/>
            <person name="Nicola S."/>
        </authorList>
    </citation>
    <scope>NUCLEOTIDE SEQUENCE [LARGE SCALE GENOMIC DNA]</scope>
    <source>
        <strain evidence="9 10">DSM 44164</strain>
    </source>
</reference>
<dbReference type="CDD" id="cd04489">
    <property type="entry name" value="ExoVII_LU_OBF"/>
    <property type="match status" value="1"/>
</dbReference>
<protein>
    <recommendedName>
        <fullName evidence="5">Exodeoxyribonuclease 7 large subunit</fullName>
        <ecNumber evidence="5">3.1.11.6</ecNumber>
    </recommendedName>
    <alternativeName>
        <fullName evidence="5">Exodeoxyribonuclease VII large subunit</fullName>
        <shortName evidence="5">Exonuclease VII large subunit</shortName>
    </alternativeName>
</protein>